<dbReference type="Pfam" id="PF10469">
    <property type="entry name" value="AKAP7_NLS"/>
    <property type="match status" value="1"/>
</dbReference>
<dbReference type="InterPro" id="IPR009097">
    <property type="entry name" value="Cyclic_Pdiesterase"/>
</dbReference>
<dbReference type="InterPro" id="IPR052641">
    <property type="entry name" value="AKAP7_isoform_gamma"/>
</dbReference>
<organism evidence="3 4">
    <name type="scientific">Branchiostoma lanceolatum</name>
    <name type="common">Common lancelet</name>
    <name type="synonym">Amphioxus lanceolatum</name>
    <dbReference type="NCBI Taxonomy" id="7740"/>
    <lineage>
        <taxon>Eukaryota</taxon>
        <taxon>Metazoa</taxon>
        <taxon>Chordata</taxon>
        <taxon>Cephalochordata</taxon>
        <taxon>Leptocardii</taxon>
        <taxon>Amphioxiformes</taxon>
        <taxon>Branchiostomatidae</taxon>
        <taxon>Branchiostoma</taxon>
    </lineage>
</organism>
<protein>
    <submittedName>
        <fullName evidence="3">AKAP7 protein</fullName>
    </submittedName>
</protein>
<feature type="domain" description="A-kinase anchor protein 7-like phosphoesterase" evidence="2">
    <location>
        <begin position="56"/>
        <end position="282"/>
    </location>
</feature>
<evidence type="ECO:0000313" key="4">
    <source>
        <dbReference type="Proteomes" id="UP000838412"/>
    </source>
</evidence>
<dbReference type="OrthoDB" id="277832at2759"/>
<keyword evidence="4" id="KW-1185">Reference proteome</keyword>
<proteinExistence type="predicted"/>
<dbReference type="Proteomes" id="UP000838412">
    <property type="component" value="Chromosome 13"/>
</dbReference>
<feature type="region of interest" description="Disordered" evidence="1">
    <location>
        <begin position="1"/>
        <end position="46"/>
    </location>
</feature>
<dbReference type="EMBL" id="OV696698">
    <property type="protein sequence ID" value="CAH1243387.1"/>
    <property type="molecule type" value="Genomic_DNA"/>
</dbReference>
<dbReference type="GO" id="GO:0010738">
    <property type="term" value="P:regulation of protein kinase A signaling"/>
    <property type="evidence" value="ECO:0007669"/>
    <property type="project" value="TreeGrafter"/>
</dbReference>
<evidence type="ECO:0000259" key="2">
    <source>
        <dbReference type="Pfam" id="PF10469"/>
    </source>
</evidence>
<dbReference type="GO" id="GO:0034237">
    <property type="term" value="F:protein kinase A regulatory subunit binding"/>
    <property type="evidence" value="ECO:0007669"/>
    <property type="project" value="TreeGrafter"/>
</dbReference>
<name>A0A8J9YXC5_BRALA</name>
<dbReference type="InterPro" id="IPR019510">
    <property type="entry name" value="AKAP7-like_phosphoesterase"/>
</dbReference>
<evidence type="ECO:0000313" key="3">
    <source>
        <dbReference type="EMBL" id="CAH1243387.1"/>
    </source>
</evidence>
<dbReference type="Gene3D" id="3.90.1140.10">
    <property type="entry name" value="Cyclic phosphodiesterase"/>
    <property type="match status" value="1"/>
</dbReference>
<dbReference type="PANTHER" id="PTHR15934:SF2">
    <property type="entry name" value="A-KINASE ANCHOR PROTEIN 7-LIKE PHOSPHOESTERASE DOMAIN-CONTAINING PROTEIN"/>
    <property type="match status" value="1"/>
</dbReference>
<dbReference type="GO" id="GO:0005829">
    <property type="term" value="C:cytosol"/>
    <property type="evidence" value="ECO:0007669"/>
    <property type="project" value="TreeGrafter"/>
</dbReference>
<dbReference type="AlphaFoldDB" id="A0A8J9YXC5"/>
<dbReference type="PANTHER" id="PTHR15934">
    <property type="entry name" value="RNA 2',3'-CYCLIC PHOSPHODIESTERASE"/>
    <property type="match status" value="1"/>
</dbReference>
<feature type="compositionally biased region" description="Basic and acidic residues" evidence="1">
    <location>
        <begin position="1"/>
        <end position="13"/>
    </location>
</feature>
<sequence length="286" mass="31424">MADERAVNGRTEDEDKVTEQLGKMRTTSGGLRRQTSESEMGKKGAKVVPPGTAVLPNYFVAIRVTNDEVRKCVRAIQEAVLAHEPNLEPAIIPLSHLHVTLLMLHLREGQVQAAKEALRQAKARVTPQLLQPVQKPGENSKQAATSPKEAGGRFLLQFNKVAIPFEGLGTFADTKVFAKVAEGSHLATLKQIAETVRACFAEKSLYPTDDNSFLPHLTVMKITDNNQGKLKSKGIQRISPSLYEGLREKELGSQSVEGFQLCSLRKKRQADGYFHVEEQVKFGPGG</sequence>
<dbReference type="SUPFAM" id="SSF55144">
    <property type="entry name" value="LigT-like"/>
    <property type="match status" value="1"/>
</dbReference>
<evidence type="ECO:0000256" key="1">
    <source>
        <dbReference type="SAM" id="MobiDB-lite"/>
    </source>
</evidence>
<gene>
    <name evidence="3" type="primary">AKAP7</name>
    <name evidence="3" type="ORF">BLAG_LOCUS6370</name>
</gene>
<accession>A0A8J9YXC5</accession>
<reference evidence="3" key="1">
    <citation type="submission" date="2022-01" db="EMBL/GenBank/DDBJ databases">
        <authorList>
            <person name="Braso-Vives M."/>
        </authorList>
    </citation>
    <scope>NUCLEOTIDE SEQUENCE</scope>
</reference>